<organism evidence="1 2">
    <name type="scientific">Pseudoalteromonas spongiae</name>
    <dbReference type="NCBI Taxonomy" id="298657"/>
    <lineage>
        <taxon>Bacteria</taxon>
        <taxon>Pseudomonadati</taxon>
        <taxon>Pseudomonadota</taxon>
        <taxon>Gammaproteobacteria</taxon>
        <taxon>Alteromonadales</taxon>
        <taxon>Pseudoalteromonadaceae</taxon>
        <taxon>Pseudoalteromonas</taxon>
    </lineage>
</organism>
<gene>
    <name evidence="1" type="ORF">WAE96_07900</name>
</gene>
<evidence type="ECO:0000313" key="2">
    <source>
        <dbReference type="Proteomes" id="UP001382455"/>
    </source>
</evidence>
<dbReference type="RefSeq" id="WP_336435109.1">
    <property type="nucleotide sequence ID" value="NZ_JBAWKS010000001.1"/>
</dbReference>
<name>A0ABU8ES65_9GAMM</name>
<sequence>MSKPEYLYHYTSIEGLAHILESRQIRFSRLDLLDDVTEGQSKDKVDWRKYYFVSCWTSEEEESIPLWSMYTPDMKGVCLKIPLNMFKTHLIDHSKVPSFIQLADTSSALPGQKIEIECLMPYEKLHGEDYFVMPTSFRDEVWPSKVEYTDDPNLLNQNLINYNEKTDTTSISSDEIAKYKKKVWAFQNEWRFKIHCFNAAPRSLQNKMPNDSYNELMLSKIRCFEKGVSQSYFYMDLDNSIFDSLEVVLGPKVDSAHKIIVNSLIQNFSPKAKVISSRLTGQIR</sequence>
<dbReference type="EMBL" id="JBAWKS010000001">
    <property type="protein sequence ID" value="MEI4549625.1"/>
    <property type="molecule type" value="Genomic_DNA"/>
</dbReference>
<reference evidence="1 2" key="1">
    <citation type="submission" date="2023-12" db="EMBL/GenBank/DDBJ databases">
        <title>Friends and Foes: Symbiotic and Algicidal bacterial influence on Karenia brevis blooms.</title>
        <authorList>
            <person name="Fei C."/>
            <person name="Mohamed A.R."/>
            <person name="Booker A."/>
            <person name="Arshad M."/>
            <person name="Klass S."/>
            <person name="Ahn S."/>
            <person name="Gilbert P.M."/>
            <person name="Heil C.A."/>
            <person name="Martinez J.M."/>
            <person name="Amin S.A."/>
        </authorList>
    </citation>
    <scope>NUCLEOTIDE SEQUENCE [LARGE SCALE GENOMIC DNA]</scope>
    <source>
        <strain evidence="1 2">CE15</strain>
    </source>
</reference>
<accession>A0ABU8ES65</accession>
<proteinExistence type="predicted"/>
<evidence type="ECO:0000313" key="1">
    <source>
        <dbReference type="EMBL" id="MEI4549625.1"/>
    </source>
</evidence>
<dbReference type="InterPro" id="IPR021352">
    <property type="entry name" value="DUF2971"/>
</dbReference>
<dbReference type="Pfam" id="PF11185">
    <property type="entry name" value="DUF2971"/>
    <property type="match status" value="1"/>
</dbReference>
<dbReference type="Proteomes" id="UP001382455">
    <property type="component" value="Unassembled WGS sequence"/>
</dbReference>
<keyword evidence="2" id="KW-1185">Reference proteome</keyword>
<comment type="caution">
    <text evidence="1">The sequence shown here is derived from an EMBL/GenBank/DDBJ whole genome shotgun (WGS) entry which is preliminary data.</text>
</comment>
<protein>
    <submittedName>
        <fullName evidence="1">DUF2971 domain-containing protein</fullName>
    </submittedName>
</protein>